<name>A0A200QFV9_MACCD</name>
<dbReference type="Proteomes" id="UP000195402">
    <property type="component" value="Unassembled WGS sequence"/>
</dbReference>
<organism evidence="1 2">
    <name type="scientific">Macleaya cordata</name>
    <name type="common">Five-seeded plume-poppy</name>
    <name type="synonym">Bocconia cordata</name>
    <dbReference type="NCBI Taxonomy" id="56857"/>
    <lineage>
        <taxon>Eukaryota</taxon>
        <taxon>Viridiplantae</taxon>
        <taxon>Streptophyta</taxon>
        <taxon>Embryophyta</taxon>
        <taxon>Tracheophyta</taxon>
        <taxon>Spermatophyta</taxon>
        <taxon>Magnoliopsida</taxon>
        <taxon>Ranunculales</taxon>
        <taxon>Papaveraceae</taxon>
        <taxon>Papaveroideae</taxon>
        <taxon>Macleaya</taxon>
    </lineage>
</organism>
<protein>
    <submittedName>
        <fullName evidence="1">Uncharacterized protein</fullName>
    </submittedName>
</protein>
<dbReference type="InParanoid" id="A0A200QFV9"/>
<reference evidence="1 2" key="1">
    <citation type="journal article" date="2017" name="Mol. Plant">
        <title>The Genome of Medicinal Plant Macleaya cordata Provides New Insights into Benzylisoquinoline Alkaloids Metabolism.</title>
        <authorList>
            <person name="Liu X."/>
            <person name="Liu Y."/>
            <person name="Huang P."/>
            <person name="Ma Y."/>
            <person name="Qing Z."/>
            <person name="Tang Q."/>
            <person name="Cao H."/>
            <person name="Cheng P."/>
            <person name="Zheng Y."/>
            <person name="Yuan Z."/>
            <person name="Zhou Y."/>
            <person name="Liu J."/>
            <person name="Tang Z."/>
            <person name="Zhuo Y."/>
            <person name="Zhang Y."/>
            <person name="Yu L."/>
            <person name="Huang J."/>
            <person name="Yang P."/>
            <person name="Peng Q."/>
            <person name="Zhang J."/>
            <person name="Jiang W."/>
            <person name="Zhang Z."/>
            <person name="Lin K."/>
            <person name="Ro D.K."/>
            <person name="Chen X."/>
            <person name="Xiong X."/>
            <person name="Shang Y."/>
            <person name="Huang S."/>
            <person name="Zeng J."/>
        </authorList>
    </citation>
    <scope>NUCLEOTIDE SEQUENCE [LARGE SCALE GENOMIC DNA]</scope>
    <source>
        <strain evidence="2">cv. BLH2017</strain>
        <tissue evidence="1">Root</tissue>
    </source>
</reference>
<comment type="caution">
    <text evidence="1">The sequence shown here is derived from an EMBL/GenBank/DDBJ whole genome shotgun (WGS) entry which is preliminary data.</text>
</comment>
<accession>A0A200QFV9</accession>
<keyword evidence="2" id="KW-1185">Reference proteome</keyword>
<dbReference type="AlphaFoldDB" id="A0A200QFV9"/>
<evidence type="ECO:0000313" key="2">
    <source>
        <dbReference type="Proteomes" id="UP000195402"/>
    </source>
</evidence>
<proteinExistence type="predicted"/>
<evidence type="ECO:0000313" key="1">
    <source>
        <dbReference type="EMBL" id="OVA09369.1"/>
    </source>
</evidence>
<dbReference type="EMBL" id="MVGT01002091">
    <property type="protein sequence ID" value="OVA09369.1"/>
    <property type="molecule type" value="Genomic_DNA"/>
</dbReference>
<gene>
    <name evidence="1" type="ORF">BVC80_8915g19</name>
</gene>
<sequence>MSLCPRSAMRILGEKIHIWDDHWVPNHPVLSPYSNSSSLDCTLVKHLFKPGTSEWDPIVLASLFTQTQIPNLILALRIPNEGSDNLKWSLTDKGDFTTFLYLEKDLEIRGYA</sequence>